<name>A0A1S7QCT6_AGRTU</name>
<organism evidence="2 3">
    <name type="scientific">Agrobacterium tumefaciens str. Kerr 14</name>
    <dbReference type="NCBI Taxonomy" id="1183424"/>
    <lineage>
        <taxon>Bacteria</taxon>
        <taxon>Pseudomonadati</taxon>
        <taxon>Pseudomonadota</taxon>
        <taxon>Alphaproteobacteria</taxon>
        <taxon>Hyphomicrobiales</taxon>
        <taxon>Rhizobiaceae</taxon>
        <taxon>Rhizobium/Agrobacterium group</taxon>
        <taxon>Agrobacterium</taxon>
        <taxon>Agrobacterium tumefaciens complex</taxon>
    </lineage>
</organism>
<dbReference type="EMBL" id="FBWC01000016">
    <property type="protein sequence ID" value="CUX34896.1"/>
    <property type="molecule type" value="Genomic_DNA"/>
</dbReference>
<gene>
    <name evidence="2" type="ORF">AGR4C_Cc70147</name>
</gene>
<reference evidence="2 3" key="1">
    <citation type="submission" date="2016-01" db="EMBL/GenBank/DDBJ databases">
        <authorList>
            <person name="Oliw E.H."/>
        </authorList>
    </citation>
    <scope>NUCLEOTIDE SEQUENCE [LARGE SCALE GENOMIC DNA]</scope>
    <source>
        <strain evidence="2 3">Kerr 14</strain>
    </source>
</reference>
<dbReference type="Proteomes" id="UP000191897">
    <property type="component" value="Unassembled WGS sequence"/>
</dbReference>
<feature type="region of interest" description="Disordered" evidence="1">
    <location>
        <begin position="149"/>
        <end position="175"/>
    </location>
</feature>
<evidence type="ECO:0000313" key="3">
    <source>
        <dbReference type="Proteomes" id="UP000191897"/>
    </source>
</evidence>
<accession>A0A1S7QCT6</accession>
<proteinExistence type="predicted"/>
<protein>
    <submittedName>
        <fullName evidence="2">Uncharacterized protein</fullName>
    </submittedName>
</protein>
<dbReference type="AlphaFoldDB" id="A0A1S7QCT6"/>
<evidence type="ECO:0000256" key="1">
    <source>
        <dbReference type="SAM" id="MobiDB-lite"/>
    </source>
</evidence>
<evidence type="ECO:0000313" key="2">
    <source>
        <dbReference type="EMBL" id="CUX34896.1"/>
    </source>
</evidence>
<sequence>MRTGRAGRHHRMVRSAQLVADGNLAGYEIDQTAGNEEGRNAPRALVAQGIARLDNTFQAADAGADHNAGGDLVLVRFRVPVRVGKRHVGGSHAVQDERIDLALFLGFHPVIGIEGAVGTIAYGNTAGDLCRKVFDFEFSHETGAVMAGQKPFPGHFRPTSKRRYHAGTGDNDTPHRQRSALIQIIGLHATPDIRDVHSMLQYFKCQHNGCGRRFRPVTSCITRNTRRLGHVPSAYKTLARTSRAKDGRILHLPHEGRSGLGLLDELYGVADSQDRVSCVVGNFDAEFFFESHDQFNGIERISAQIVNEASAFNNLVGVNAKMINYNFLYAFCDIAHVGFLDLYFEGNALRHPALLEALMRRSNPALLANPFNPVQARHRHAKSQRLPVSPGRLFTVLARLTWFQSVEKPENALSTAYDRLFRRKPVGGALRRQLPKKVLKQRRNPFHDGLRRRQIIAMPPLTCRVWPVM</sequence>